<evidence type="ECO:0000313" key="5">
    <source>
        <dbReference type="EMBL" id="QEE16796.1"/>
    </source>
</evidence>
<dbReference type="Pfam" id="PF23598">
    <property type="entry name" value="LRR_14"/>
    <property type="match status" value="1"/>
</dbReference>
<dbReference type="Gene3D" id="3.30.420.10">
    <property type="entry name" value="Ribonuclease H-like superfamily/Ribonuclease H"/>
    <property type="match status" value="1"/>
</dbReference>
<name>A0A5B9DDK5_9ARCH</name>
<dbReference type="InterPro" id="IPR013520">
    <property type="entry name" value="Ribonucl_H"/>
</dbReference>
<dbReference type="Gene3D" id="3.80.10.10">
    <property type="entry name" value="Ribonuclease Inhibitor"/>
    <property type="match status" value="1"/>
</dbReference>
<dbReference type="SMART" id="SM00479">
    <property type="entry name" value="EXOIII"/>
    <property type="match status" value="1"/>
</dbReference>
<dbReference type="PANTHER" id="PTHR45752">
    <property type="entry name" value="LEUCINE-RICH REPEAT-CONTAINING"/>
    <property type="match status" value="1"/>
</dbReference>
<evidence type="ECO:0000313" key="6">
    <source>
        <dbReference type="Proteomes" id="UP000321408"/>
    </source>
</evidence>
<dbReference type="KEGG" id="psyt:DSAG12_02626"/>
<keyword evidence="6" id="KW-1185">Reference proteome</keyword>
<evidence type="ECO:0000256" key="2">
    <source>
        <dbReference type="ARBA" id="ARBA00022737"/>
    </source>
</evidence>
<feature type="domain" description="Exonuclease" evidence="4">
    <location>
        <begin position="184"/>
        <end position="356"/>
    </location>
</feature>
<dbReference type="GeneID" id="41330609"/>
<evidence type="ECO:0000259" key="4">
    <source>
        <dbReference type="SMART" id="SM00479"/>
    </source>
</evidence>
<evidence type="ECO:0000256" key="3">
    <source>
        <dbReference type="SAM" id="MobiDB-lite"/>
    </source>
</evidence>
<dbReference type="InterPro" id="IPR036397">
    <property type="entry name" value="RNaseH_sf"/>
</dbReference>
<dbReference type="GO" id="GO:0003676">
    <property type="term" value="F:nucleic acid binding"/>
    <property type="evidence" value="ECO:0007669"/>
    <property type="project" value="InterPro"/>
</dbReference>
<gene>
    <name evidence="5" type="ORF">DSAG12_02626</name>
</gene>
<dbReference type="InterPro" id="IPR050715">
    <property type="entry name" value="LRR-SigEffector_domain"/>
</dbReference>
<dbReference type="EMBL" id="CP042905">
    <property type="protein sequence ID" value="QEE16796.1"/>
    <property type="molecule type" value="Genomic_DNA"/>
</dbReference>
<evidence type="ECO:0000256" key="1">
    <source>
        <dbReference type="ARBA" id="ARBA00022614"/>
    </source>
</evidence>
<dbReference type="InterPro" id="IPR012337">
    <property type="entry name" value="RNaseH-like_sf"/>
</dbReference>
<dbReference type="InterPro" id="IPR001611">
    <property type="entry name" value="Leu-rich_rpt"/>
</dbReference>
<keyword evidence="2" id="KW-0677">Repeat</keyword>
<dbReference type="Pfam" id="PF00929">
    <property type="entry name" value="RNase_T"/>
    <property type="match status" value="1"/>
</dbReference>
<sequence>MHEYTKITIESEPQIYFSNKTKKLYITKAKARIQAFKNENFTLNNVIVLITMFQDTHDTQKRADLQPLFEKGKTYFINGGKYREKNSKNKQYLSEDVIGELILNIWNLVSEMQAESESIKSDLLNKNHIKEPLEIIEDPEDENEDCEVDFFNRILELGNEIQSDVDAYENDKKLSNFKILDKKEILIIDIETTGLSKNADLIVEIGICLLDLKNGDITKKFDNVISEFKLKEQNKKAWIFHNSTLTVKEVEEKGIHPEEFAGDLQELFDKYYITAYNSKFDFGFLEVRGFEFHKANDIMALAKEEWQIVENHEIKNPTVQECIDLIMNGKNKSNRAYEDSVIEAKILYYLIKKHGKNILFNEPDISEFIEYKNEKKLESIVDEVLEECCNDIVDYHGVSLIRQEYDVLMELEGLIGVIPNIYNGDHRKEDKENEDDELDDDNDDELDNDEDNIEEYEYDGFIAEEHHITQLLLPEKGIKNLPESIGNLDFLKKLHLTFNKLTILPESICNLKSLEILILSYNQLAYLPDKIGKLKKLKKLYLMYNKLTTLPNSIEKLTNLEELYLHENPICSYSKKIIRWMENLELNGCNILKMNWITEPHRHF</sequence>
<dbReference type="InterPro" id="IPR003591">
    <property type="entry name" value="Leu-rich_rpt_typical-subtyp"/>
</dbReference>
<dbReference type="SUPFAM" id="SSF53098">
    <property type="entry name" value="Ribonuclease H-like"/>
    <property type="match status" value="1"/>
</dbReference>
<dbReference type="InterPro" id="IPR055414">
    <property type="entry name" value="LRR_R13L4/SHOC2-like"/>
</dbReference>
<feature type="compositionally biased region" description="Acidic residues" evidence="3">
    <location>
        <begin position="432"/>
        <end position="449"/>
    </location>
</feature>
<protein>
    <submittedName>
        <fullName evidence="5">Leucine-rich repeat domain-containing protein</fullName>
    </submittedName>
</protein>
<dbReference type="InterPro" id="IPR032675">
    <property type="entry name" value="LRR_dom_sf"/>
</dbReference>
<dbReference type="RefSeq" id="WP_147663727.1">
    <property type="nucleotide sequence ID" value="NZ_CP042905.2"/>
</dbReference>
<dbReference type="PANTHER" id="PTHR45752:SF195">
    <property type="entry name" value="LEUCINE-RICH REPEAT (LRR) FAMILY PROTEIN-RELATED"/>
    <property type="match status" value="1"/>
</dbReference>
<dbReference type="SUPFAM" id="SSF52058">
    <property type="entry name" value="L domain-like"/>
    <property type="match status" value="1"/>
</dbReference>
<reference evidence="5 6" key="2">
    <citation type="journal article" date="2024" name="Int. J. Syst. Evol. Microbiol.">
        <title>Promethearchaeum syntrophicum gen. nov., sp. nov., an anaerobic, obligately syntrophic archaeon, the first isolate of the lineage 'Asgard' archaea, and proposal of the new archaeal phylum Promethearchaeota phyl. nov. and kingdom Promethearchaeati regn. nov.</title>
        <authorList>
            <person name="Imachi H."/>
            <person name="Nobu M.K."/>
            <person name="Kato S."/>
            <person name="Takaki Y."/>
            <person name="Miyazaki M."/>
            <person name="Miyata M."/>
            <person name="Ogawara M."/>
            <person name="Saito Y."/>
            <person name="Sakai S."/>
            <person name="Tahara Y.O."/>
            <person name="Takano Y."/>
            <person name="Tasumi E."/>
            <person name="Uematsu K."/>
            <person name="Yoshimura T."/>
            <person name="Itoh T."/>
            <person name="Ohkuma M."/>
            <person name="Takai K."/>
        </authorList>
    </citation>
    <scope>NUCLEOTIDE SEQUENCE [LARGE SCALE GENOMIC DNA]</scope>
    <source>
        <strain evidence="5 6">MK-D1</strain>
    </source>
</reference>
<dbReference type="PROSITE" id="PS51450">
    <property type="entry name" value="LRR"/>
    <property type="match status" value="1"/>
</dbReference>
<accession>A0A5B9DDK5</accession>
<proteinExistence type="predicted"/>
<dbReference type="SMART" id="SM00364">
    <property type="entry name" value="LRR_BAC"/>
    <property type="match status" value="3"/>
</dbReference>
<reference evidence="5 6" key="1">
    <citation type="journal article" date="2020" name="Nature">
        <title>Isolation of an archaeon at the prokaryote-eukaryote interface.</title>
        <authorList>
            <person name="Imachi H."/>
            <person name="Nobu M.K."/>
            <person name="Nakahara N."/>
            <person name="Morono Y."/>
            <person name="Ogawara M."/>
            <person name="Takaki Y."/>
            <person name="Takano Y."/>
            <person name="Uematsu K."/>
            <person name="Ikuta T."/>
            <person name="Ito M."/>
            <person name="Matsui Y."/>
            <person name="Miyazaki M."/>
            <person name="Murata K."/>
            <person name="Saito Y."/>
            <person name="Sakai S."/>
            <person name="Song C."/>
            <person name="Tasumi E."/>
            <person name="Yamanaka Y."/>
            <person name="Yamaguchi T."/>
            <person name="Kamagata Y."/>
            <person name="Tamaki H."/>
            <person name="Takai K."/>
        </authorList>
    </citation>
    <scope>NUCLEOTIDE SEQUENCE [LARGE SCALE GENOMIC DNA]</scope>
    <source>
        <strain evidence="5 6">MK-D1</strain>
    </source>
</reference>
<dbReference type="AlphaFoldDB" id="A0A5B9DDK5"/>
<organism evidence="5 6">
    <name type="scientific">Promethearchaeum syntrophicum</name>
    <dbReference type="NCBI Taxonomy" id="2594042"/>
    <lineage>
        <taxon>Archaea</taxon>
        <taxon>Promethearchaeati</taxon>
        <taxon>Promethearchaeota</taxon>
        <taxon>Promethearchaeia</taxon>
        <taxon>Promethearchaeales</taxon>
        <taxon>Promethearchaeaceae</taxon>
        <taxon>Promethearchaeum</taxon>
    </lineage>
</organism>
<keyword evidence="1" id="KW-0433">Leucine-rich repeat</keyword>
<feature type="region of interest" description="Disordered" evidence="3">
    <location>
        <begin position="425"/>
        <end position="449"/>
    </location>
</feature>
<dbReference type="CDD" id="cd06127">
    <property type="entry name" value="DEDDh"/>
    <property type="match status" value="1"/>
</dbReference>
<dbReference type="SMART" id="SM00369">
    <property type="entry name" value="LRR_TYP"/>
    <property type="match status" value="4"/>
</dbReference>
<dbReference type="Proteomes" id="UP000321408">
    <property type="component" value="Chromosome"/>
</dbReference>